<evidence type="ECO:0000313" key="4">
    <source>
        <dbReference type="EMBL" id="CDP21107.1"/>
    </source>
</evidence>
<dbReference type="InterPro" id="IPR002213">
    <property type="entry name" value="UDP_glucos_trans"/>
</dbReference>
<dbReference type="PANTHER" id="PTHR48048:SF83">
    <property type="entry name" value="GLYCOSYLTRANSFERASE"/>
    <property type="match status" value="1"/>
</dbReference>
<dbReference type="CDD" id="cd03784">
    <property type="entry name" value="GT1_Gtf-like"/>
    <property type="match status" value="1"/>
</dbReference>
<dbReference type="GO" id="GO:0035251">
    <property type="term" value="F:UDP-glucosyltransferase activity"/>
    <property type="evidence" value="ECO:0007669"/>
    <property type="project" value="InterPro"/>
</dbReference>
<organism evidence="4 5">
    <name type="scientific">Coffea canephora</name>
    <name type="common">Robusta coffee</name>
    <dbReference type="NCBI Taxonomy" id="49390"/>
    <lineage>
        <taxon>Eukaryota</taxon>
        <taxon>Viridiplantae</taxon>
        <taxon>Streptophyta</taxon>
        <taxon>Embryophyta</taxon>
        <taxon>Tracheophyta</taxon>
        <taxon>Spermatophyta</taxon>
        <taxon>Magnoliopsida</taxon>
        <taxon>eudicotyledons</taxon>
        <taxon>Gunneridae</taxon>
        <taxon>Pentapetalae</taxon>
        <taxon>asterids</taxon>
        <taxon>lamiids</taxon>
        <taxon>Gentianales</taxon>
        <taxon>Rubiaceae</taxon>
        <taxon>Ixoroideae</taxon>
        <taxon>Gardenieae complex</taxon>
        <taxon>Bertiereae - Coffeeae clade</taxon>
        <taxon>Coffeeae</taxon>
        <taxon>Coffea</taxon>
    </lineage>
</organism>
<dbReference type="Gene3D" id="3.40.50.2000">
    <property type="entry name" value="Glycogen Phosphorylase B"/>
    <property type="match status" value="2"/>
</dbReference>
<reference evidence="5" key="1">
    <citation type="journal article" date="2014" name="Science">
        <title>The coffee genome provides insight into the convergent evolution of caffeine biosynthesis.</title>
        <authorList>
            <person name="Denoeud F."/>
            <person name="Carretero-Paulet L."/>
            <person name="Dereeper A."/>
            <person name="Droc G."/>
            <person name="Guyot R."/>
            <person name="Pietrella M."/>
            <person name="Zheng C."/>
            <person name="Alberti A."/>
            <person name="Anthony F."/>
            <person name="Aprea G."/>
            <person name="Aury J.M."/>
            <person name="Bento P."/>
            <person name="Bernard M."/>
            <person name="Bocs S."/>
            <person name="Campa C."/>
            <person name="Cenci A."/>
            <person name="Combes M.C."/>
            <person name="Crouzillat D."/>
            <person name="Da Silva C."/>
            <person name="Daddiego L."/>
            <person name="De Bellis F."/>
            <person name="Dussert S."/>
            <person name="Garsmeur O."/>
            <person name="Gayraud T."/>
            <person name="Guignon V."/>
            <person name="Jahn K."/>
            <person name="Jamilloux V."/>
            <person name="Joet T."/>
            <person name="Labadie K."/>
            <person name="Lan T."/>
            <person name="Leclercq J."/>
            <person name="Lepelley M."/>
            <person name="Leroy T."/>
            <person name="Li L.T."/>
            <person name="Librado P."/>
            <person name="Lopez L."/>
            <person name="Munoz A."/>
            <person name="Noel B."/>
            <person name="Pallavicini A."/>
            <person name="Perrotta G."/>
            <person name="Poncet V."/>
            <person name="Pot D."/>
            <person name="Priyono X."/>
            <person name="Rigoreau M."/>
            <person name="Rouard M."/>
            <person name="Rozas J."/>
            <person name="Tranchant-Dubreuil C."/>
            <person name="VanBuren R."/>
            <person name="Zhang Q."/>
            <person name="Andrade A.C."/>
            <person name="Argout X."/>
            <person name="Bertrand B."/>
            <person name="de Kochko A."/>
            <person name="Graziosi G."/>
            <person name="Henry R.J."/>
            <person name="Jayarama X."/>
            <person name="Ming R."/>
            <person name="Nagai C."/>
            <person name="Rounsley S."/>
            <person name="Sankoff D."/>
            <person name="Giuliano G."/>
            <person name="Albert V.A."/>
            <person name="Wincker P."/>
            <person name="Lashermes P."/>
        </authorList>
    </citation>
    <scope>NUCLEOTIDE SEQUENCE [LARGE SCALE GENOMIC DNA]</scope>
    <source>
        <strain evidence="5">cv. DH200-94</strain>
    </source>
</reference>
<keyword evidence="5" id="KW-1185">Reference proteome</keyword>
<protein>
    <submittedName>
        <fullName evidence="4">DH200=94 genomic scaffold, scaffold_2514</fullName>
    </submittedName>
</protein>
<proteinExistence type="inferred from homology"/>
<dbReference type="OrthoDB" id="5835829at2759"/>
<evidence type="ECO:0000256" key="1">
    <source>
        <dbReference type="ARBA" id="ARBA00009995"/>
    </source>
</evidence>
<gene>
    <name evidence="4" type="ORF">GSCOC_T00012552001</name>
</gene>
<evidence type="ECO:0000256" key="3">
    <source>
        <dbReference type="RuleBase" id="RU003718"/>
    </source>
</evidence>
<dbReference type="PANTHER" id="PTHR48048">
    <property type="entry name" value="GLYCOSYLTRANSFERASE"/>
    <property type="match status" value="1"/>
</dbReference>
<dbReference type="OMA" id="WAPEANI"/>
<dbReference type="Gramene" id="CDP21107">
    <property type="protein sequence ID" value="CDP21107"/>
    <property type="gene ID" value="GSCOC_T00012552001"/>
</dbReference>
<name>A0A068VKG2_COFCA</name>
<keyword evidence="2 3" id="KW-0808">Transferase</keyword>
<dbReference type="PROSITE" id="PS00375">
    <property type="entry name" value="UDPGT"/>
    <property type="match status" value="1"/>
</dbReference>
<evidence type="ECO:0000313" key="5">
    <source>
        <dbReference type="Proteomes" id="UP000295252"/>
    </source>
</evidence>
<dbReference type="InterPro" id="IPR050481">
    <property type="entry name" value="UDP-glycosyltransf_plant"/>
</dbReference>
<keyword evidence="3" id="KW-0328">Glycosyltransferase</keyword>
<dbReference type="SUPFAM" id="SSF53756">
    <property type="entry name" value="UDP-Glycosyltransferase/glycogen phosphorylase"/>
    <property type="match status" value="1"/>
</dbReference>
<sequence>MVRYWFFTAGYQTSYRGTLEPDQLAEMAIAVEQSGYRFLWSFSGILPESFLERTKNRGLVCGWAPQVEVLAHEAVGGFVSHCGWNSTLESLWHGVPIATWPLYAEQQICAFELVSELELAVDLNMDYRMENAENLVKAEEIEKAVRCLMDTENPTRKRVREMKEISRKAIQDEGSSFISLGRLIEDIYESFFIHL</sequence>
<dbReference type="EMBL" id="HG741598">
    <property type="protein sequence ID" value="CDP21107.1"/>
    <property type="molecule type" value="Genomic_DNA"/>
</dbReference>
<evidence type="ECO:0000256" key="2">
    <source>
        <dbReference type="ARBA" id="ARBA00022679"/>
    </source>
</evidence>
<dbReference type="FunFam" id="3.40.50.2000:FF:000056">
    <property type="entry name" value="Glycosyltransferase"/>
    <property type="match status" value="1"/>
</dbReference>
<comment type="similarity">
    <text evidence="1 3">Belongs to the UDP-glycosyltransferase family.</text>
</comment>
<dbReference type="InterPro" id="IPR035595">
    <property type="entry name" value="UDP_glycos_trans_CS"/>
</dbReference>
<dbReference type="AlphaFoldDB" id="A0A068VKG2"/>
<dbReference type="PhylomeDB" id="A0A068VKG2"/>
<accession>A0A068VKG2</accession>
<dbReference type="InParanoid" id="A0A068VKG2"/>
<dbReference type="Proteomes" id="UP000295252">
    <property type="component" value="Unassembled WGS sequence"/>
</dbReference>
<dbReference type="Pfam" id="PF00201">
    <property type="entry name" value="UDPGT"/>
    <property type="match status" value="1"/>
</dbReference>